<protein>
    <submittedName>
        <fullName evidence="1">Recombinase</fullName>
    </submittedName>
</protein>
<evidence type="ECO:0000313" key="2">
    <source>
        <dbReference type="Proteomes" id="UP000305165"/>
    </source>
</evidence>
<accession>A0A4V4RWD5</accession>
<comment type="caution">
    <text evidence="1">The sequence shown here is derived from an EMBL/GenBank/DDBJ whole genome shotgun (WGS) entry which is preliminary data.</text>
</comment>
<proteinExistence type="predicted"/>
<sequence length="39" mass="4635">MSSIFETVEKFLQYSDDKLEELSEKNKELKLAQEEPDEN</sequence>
<dbReference type="Proteomes" id="UP000305165">
    <property type="component" value="Unassembled WGS sequence"/>
</dbReference>
<dbReference type="InterPro" id="IPR049819">
    <property type="entry name" value="SP_0009-like"/>
</dbReference>
<name>A0A4V4RWD5_STRSU</name>
<dbReference type="AlphaFoldDB" id="A0A4V4RWD5"/>
<organism evidence="1 2">
    <name type="scientific">Streptococcus suis</name>
    <dbReference type="NCBI Taxonomy" id="1307"/>
    <lineage>
        <taxon>Bacteria</taxon>
        <taxon>Bacillati</taxon>
        <taxon>Bacillota</taxon>
        <taxon>Bacilli</taxon>
        <taxon>Lactobacillales</taxon>
        <taxon>Streptococcaceae</taxon>
        <taxon>Streptococcus</taxon>
    </lineage>
</organism>
<evidence type="ECO:0000313" key="1">
    <source>
        <dbReference type="EMBL" id="TIH99484.1"/>
    </source>
</evidence>
<dbReference type="NCBIfam" id="NF040896">
    <property type="entry name" value="SP_0009_fam"/>
    <property type="match status" value="1"/>
</dbReference>
<dbReference type="EMBL" id="SSXO01000004">
    <property type="protein sequence ID" value="TIH99484.1"/>
    <property type="molecule type" value="Genomic_DNA"/>
</dbReference>
<gene>
    <name evidence="1" type="ORF">FAJ39_06655</name>
</gene>
<reference evidence="1 2" key="1">
    <citation type="submission" date="2019-04" db="EMBL/GenBank/DDBJ databases">
        <title>Genome analysis of Streptococcus suis strain WUSS424.</title>
        <authorList>
            <person name="Chen H."/>
            <person name="Gao X."/>
            <person name="Wu Z."/>
        </authorList>
    </citation>
    <scope>NUCLEOTIDE SEQUENCE [LARGE SCALE GENOMIC DNA]</scope>
    <source>
        <strain evidence="1 2">WUSS424</strain>
    </source>
</reference>